<comment type="caution">
    <text evidence="2">The sequence shown here is derived from an EMBL/GenBank/DDBJ whole genome shotgun (WGS) entry which is preliminary data.</text>
</comment>
<evidence type="ECO:0000259" key="1">
    <source>
        <dbReference type="PROSITE" id="PS50075"/>
    </source>
</evidence>
<sequence>MTEPTHQPFGVDATLRALLADILGLGDERAAALTADSGLFGALPEFDSMAVATVLTEMEDRLGIIIDDDEIDGEIFETYGNLLAFSLRKVNG</sequence>
<evidence type="ECO:0000313" key="2">
    <source>
        <dbReference type="EMBL" id="GAA0864242.1"/>
    </source>
</evidence>
<dbReference type="InterPro" id="IPR009081">
    <property type="entry name" value="PP-bd_ACP"/>
</dbReference>
<accession>A0ABP3XHY2</accession>
<gene>
    <name evidence="2" type="ORF">GCM10009115_18020</name>
</gene>
<name>A0ABP3XHY2_9SPHN</name>
<dbReference type="InterPro" id="IPR036736">
    <property type="entry name" value="ACP-like_sf"/>
</dbReference>
<protein>
    <recommendedName>
        <fullName evidence="1">Carrier domain-containing protein</fullName>
    </recommendedName>
</protein>
<proteinExistence type="predicted"/>
<dbReference type="SUPFAM" id="SSF47336">
    <property type="entry name" value="ACP-like"/>
    <property type="match status" value="1"/>
</dbReference>
<dbReference type="RefSeq" id="WP_343227877.1">
    <property type="nucleotide sequence ID" value="NZ_BAAAFE010000007.1"/>
</dbReference>
<organism evidence="2 3">
    <name type="scientific">Sphingopyxis soli</name>
    <dbReference type="NCBI Taxonomy" id="592051"/>
    <lineage>
        <taxon>Bacteria</taxon>
        <taxon>Pseudomonadati</taxon>
        <taxon>Pseudomonadota</taxon>
        <taxon>Alphaproteobacteria</taxon>
        <taxon>Sphingomonadales</taxon>
        <taxon>Sphingomonadaceae</taxon>
        <taxon>Sphingopyxis</taxon>
    </lineage>
</organism>
<feature type="domain" description="Carrier" evidence="1">
    <location>
        <begin position="9"/>
        <end position="92"/>
    </location>
</feature>
<evidence type="ECO:0000313" key="3">
    <source>
        <dbReference type="Proteomes" id="UP001500738"/>
    </source>
</evidence>
<dbReference type="PROSITE" id="PS50075">
    <property type="entry name" value="CARRIER"/>
    <property type="match status" value="1"/>
</dbReference>
<keyword evidence="3" id="KW-1185">Reference proteome</keyword>
<dbReference type="EMBL" id="BAAAFE010000007">
    <property type="protein sequence ID" value="GAA0864242.1"/>
    <property type="molecule type" value="Genomic_DNA"/>
</dbReference>
<dbReference type="Pfam" id="PF00550">
    <property type="entry name" value="PP-binding"/>
    <property type="match status" value="1"/>
</dbReference>
<dbReference type="Proteomes" id="UP001500738">
    <property type="component" value="Unassembled WGS sequence"/>
</dbReference>
<dbReference type="Gene3D" id="1.10.1200.10">
    <property type="entry name" value="ACP-like"/>
    <property type="match status" value="1"/>
</dbReference>
<reference evidence="3" key="1">
    <citation type="journal article" date="2019" name="Int. J. Syst. Evol. Microbiol.">
        <title>The Global Catalogue of Microorganisms (GCM) 10K type strain sequencing project: providing services to taxonomists for standard genome sequencing and annotation.</title>
        <authorList>
            <consortium name="The Broad Institute Genomics Platform"/>
            <consortium name="The Broad Institute Genome Sequencing Center for Infectious Disease"/>
            <person name="Wu L."/>
            <person name="Ma J."/>
        </authorList>
    </citation>
    <scope>NUCLEOTIDE SEQUENCE [LARGE SCALE GENOMIC DNA]</scope>
    <source>
        <strain evidence="3">JCM 15910</strain>
    </source>
</reference>